<feature type="domain" description="Phospholipid/glycerol acyltransferase" evidence="5">
    <location>
        <begin position="38"/>
        <end position="159"/>
    </location>
</feature>
<evidence type="ECO:0000256" key="2">
    <source>
        <dbReference type="ARBA" id="ARBA00022679"/>
    </source>
</evidence>
<evidence type="ECO:0000256" key="3">
    <source>
        <dbReference type="ARBA" id="ARBA00023315"/>
    </source>
</evidence>
<protein>
    <submittedName>
        <fullName evidence="6">Lysophospholipid acyltransferase family protein</fullName>
    </submittedName>
</protein>
<evidence type="ECO:0000256" key="4">
    <source>
        <dbReference type="SAM" id="Phobius"/>
    </source>
</evidence>
<keyword evidence="4" id="KW-0472">Membrane</keyword>
<organism evidence="6 7">
    <name type="scientific">Colwellia asteriadis</name>
    <dbReference type="NCBI Taxonomy" id="517723"/>
    <lineage>
        <taxon>Bacteria</taxon>
        <taxon>Pseudomonadati</taxon>
        <taxon>Pseudomonadota</taxon>
        <taxon>Gammaproteobacteria</taxon>
        <taxon>Alteromonadales</taxon>
        <taxon>Colwelliaceae</taxon>
        <taxon>Colwellia</taxon>
    </lineage>
</organism>
<evidence type="ECO:0000313" key="7">
    <source>
        <dbReference type="Proteomes" id="UP001500021"/>
    </source>
</evidence>
<keyword evidence="3 6" id="KW-0012">Acyltransferase</keyword>
<keyword evidence="4" id="KW-1133">Transmembrane helix</keyword>
<dbReference type="CDD" id="cd07989">
    <property type="entry name" value="LPLAT_AGPAT-like"/>
    <property type="match status" value="1"/>
</dbReference>
<dbReference type="RefSeq" id="WP_343818135.1">
    <property type="nucleotide sequence ID" value="NZ_BAAAFA010000009.1"/>
</dbReference>
<dbReference type="InterPro" id="IPR002123">
    <property type="entry name" value="Plipid/glycerol_acylTrfase"/>
</dbReference>
<comment type="pathway">
    <text evidence="1">Lipid metabolism.</text>
</comment>
<reference evidence="6 7" key="1">
    <citation type="journal article" date="2019" name="Int. J. Syst. Evol. Microbiol.">
        <title>The Global Catalogue of Microorganisms (GCM) 10K type strain sequencing project: providing services to taxonomists for standard genome sequencing and annotation.</title>
        <authorList>
            <consortium name="The Broad Institute Genomics Platform"/>
            <consortium name="The Broad Institute Genome Sequencing Center for Infectious Disease"/>
            <person name="Wu L."/>
            <person name="Ma J."/>
        </authorList>
    </citation>
    <scope>NUCLEOTIDE SEQUENCE [LARGE SCALE GENOMIC DNA]</scope>
    <source>
        <strain evidence="6 7">JCM 15608</strain>
    </source>
</reference>
<dbReference type="PANTHER" id="PTHR10434:SF11">
    <property type="entry name" value="1-ACYL-SN-GLYCEROL-3-PHOSPHATE ACYLTRANSFERASE"/>
    <property type="match status" value="1"/>
</dbReference>
<dbReference type="PANTHER" id="PTHR10434">
    <property type="entry name" value="1-ACYL-SN-GLYCEROL-3-PHOSPHATE ACYLTRANSFERASE"/>
    <property type="match status" value="1"/>
</dbReference>
<gene>
    <name evidence="6" type="ORF">GCM10009111_27250</name>
</gene>
<dbReference type="Pfam" id="PF01553">
    <property type="entry name" value="Acyltransferase"/>
    <property type="match status" value="1"/>
</dbReference>
<sequence length="222" mass="24643">MNRLLKILFFALVVKPVVFFCLGLNVFFKARLPRTGPAIIVANHNSHLDTMVLMSLYPLLSIHRIRPVAAADYFLSNRFLAWFSLNIIGIIPIKRRAGSAHSTLFDECHNALNNGDILVLFPEGSRGAPEQMSELKRGVHHLIKSRPTLNVAPVFLHGLGRALPKGEALLVPFNCDVVIGEPIAFVDDAKQYIHNVGKALSLLEAQCLTRQCAVTDDQQRES</sequence>
<dbReference type="EMBL" id="BAAAFA010000009">
    <property type="protein sequence ID" value="GAA0820974.1"/>
    <property type="molecule type" value="Genomic_DNA"/>
</dbReference>
<keyword evidence="4" id="KW-0812">Transmembrane</keyword>
<evidence type="ECO:0000259" key="5">
    <source>
        <dbReference type="SMART" id="SM00563"/>
    </source>
</evidence>
<proteinExistence type="predicted"/>
<name>A0ABN1L9E1_9GAMM</name>
<accession>A0ABN1L9E1</accession>
<evidence type="ECO:0000256" key="1">
    <source>
        <dbReference type="ARBA" id="ARBA00005189"/>
    </source>
</evidence>
<comment type="caution">
    <text evidence="6">The sequence shown here is derived from an EMBL/GenBank/DDBJ whole genome shotgun (WGS) entry which is preliminary data.</text>
</comment>
<dbReference type="Proteomes" id="UP001500021">
    <property type="component" value="Unassembled WGS sequence"/>
</dbReference>
<dbReference type="SUPFAM" id="SSF69593">
    <property type="entry name" value="Glycerol-3-phosphate (1)-acyltransferase"/>
    <property type="match status" value="1"/>
</dbReference>
<feature type="transmembrane region" description="Helical" evidence="4">
    <location>
        <begin position="7"/>
        <end position="28"/>
    </location>
</feature>
<dbReference type="GO" id="GO:0016746">
    <property type="term" value="F:acyltransferase activity"/>
    <property type="evidence" value="ECO:0007669"/>
    <property type="project" value="UniProtKB-KW"/>
</dbReference>
<keyword evidence="7" id="KW-1185">Reference proteome</keyword>
<keyword evidence="2" id="KW-0808">Transferase</keyword>
<evidence type="ECO:0000313" key="6">
    <source>
        <dbReference type="EMBL" id="GAA0820974.1"/>
    </source>
</evidence>
<dbReference type="SMART" id="SM00563">
    <property type="entry name" value="PlsC"/>
    <property type="match status" value="1"/>
</dbReference>